<dbReference type="InterPro" id="IPR008278">
    <property type="entry name" value="4-PPantetheinyl_Trfase_dom"/>
</dbReference>
<evidence type="ECO:0000259" key="9">
    <source>
        <dbReference type="Pfam" id="PF01648"/>
    </source>
</evidence>
<dbReference type="EC" id="2.7.8.7" evidence="8"/>
<dbReference type="InterPro" id="IPR004568">
    <property type="entry name" value="Ppantetheine-prot_Trfase_dom"/>
</dbReference>
<dbReference type="GO" id="GO:0008897">
    <property type="term" value="F:holo-[acyl-carrier-protein] synthase activity"/>
    <property type="evidence" value="ECO:0007669"/>
    <property type="project" value="UniProtKB-UniRule"/>
</dbReference>
<dbReference type="NCBIfam" id="TIGR00556">
    <property type="entry name" value="pantethn_trn"/>
    <property type="match status" value="1"/>
</dbReference>
<gene>
    <name evidence="8" type="primary">acpS</name>
    <name evidence="10" type="ORF">EDD75_1787</name>
</gene>
<feature type="binding site" evidence="8">
    <location>
        <position position="8"/>
    </location>
    <ligand>
        <name>Mg(2+)</name>
        <dbReference type="ChEBI" id="CHEBI:18420"/>
    </ligand>
</feature>
<dbReference type="AlphaFoldDB" id="A0A3N5AFD5"/>
<sequence length="140" mass="14608">MLIGIGTDIVSVARIERLHARWGARFLNRVYTPAEQAYCAQKAAKMLHLAGRFAGKEAVLKALGTGRVGAGFGEVEILNDVHGRPYVLLRGRAAAAAEQRGVRRLHLSIAHEGGAAVAFAVAEGGGAFFAPGYGPGDAGD</sequence>
<comment type="function">
    <text evidence="8">Transfers the 4'-phosphopantetheine moiety from coenzyme A to a Ser of acyl-carrier-protein.</text>
</comment>
<comment type="catalytic activity">
    <reaction evidence="8">
        <text>apo-[ACP] + CoA = holo-[ACP] + adenosine 3',5'-bisphosphate + H(+)</text>
        <dbReference type="Rhea" id="RHEA:12068"/>
        <dbReference type="Rhea" id="RHEA-COMP:9685"/>
        <dbReference type="Rhea" id="RHEA-COMP:9690"/>
        <dbReference type="ChEBI" id="CHEBI:15378"/>
        <dbReference type="ChEBI" id="CHEBI:29999"/>
        <dbReference type="ChEBI" id="CHEBI:57287"/>
        <dbReference type="ChEBI" id="CHEBI:58343"/>
        <dbReference type="ChEBI" id="CHEBI:64479"/>
        <dbReference type="EC" id="2.7.8.7"/>
    </reaction>
</comment>
<evidence type="ECO:0000256" key="5">
    <source>
        <dbReference type="ARBA" id="ARBA00022842"/>
    </source>
</evidence>
<dbReference type="GO" id="GO:0005737">
    <property type="term" value="C:cytoplasm"/>
    <property type="evidence" value="ECO:0007669"/>
    <property type="project" value="UniProtKB-SubCell"/>
</dbReference>
<comment type="subcellular location">
    <subcellularLocation>
        <location evidence="8">Cytoplasm</location>
    </subcellularLocation>
</comment>
<keyword evidence="5 8" id="KW-0460">Magnesium</keyword>
<dbReference type="Pfam" id="PF01648">
    <property type="entry name" value="ACPS"/>
    <property type="match status" value="1"/>
</dbReference>
<dbReference type="EMBL" id="RKRE01000003">
    <property type="protein sequence ID" value="RPF42680.1"/>
    <property type="molecule type" value="Genomic_DNA"/>
</dbReference>
<dbReference type="RefSeq" id="WP_123931193.1">
    <property type="nucleotide sequence ID" value="NZ_RKRE01000003.1"/>
</dbReference>
<comment type="similarity">
    <text evidence="8">Belongs to the P-Pant transferase superfamily. AcpS family.</text>
</comment>
<evidence type="ECO:0000256" key="7">
    <source>
        <dbReference type="ARBA" id="ARBA00023160"/>
    </source>
</evidence>
<evidence type="ECO:0000256" key="2">
    <source>
        <dbReference type="ARBA" id="ARBA00022679"/>
    </source>
</evidence>
<evidence type="ECO:0000256" key="6">
    <source>
        <dbReference type="ARBA" id="ARBA00023098"/>
    </source>
</evidence>
<keyword evidence="8" id="KW-0963">Cytoplasm</keyword>
<dbReference type="SUPFAM" id="SSF56214">
    <property type="entry name" value="4'-phosphopantetheinyl transferase"/>
    <property type="match status" value="1"/>
</dbReference>
<dbReference type="HAMAP" id="MF_00101">
    <property type="entry name" value="AcpS"/>
    <property type="match status" value="1"/>
</dbReference>
<keyword evidence="4 8" id="KW-0276">Fatty acid metabolism</keyword>
<keyword evidence="3 8" id="KW-0479">Metal-binding</keyword>
<accession>A0A3N5AFD5</accession>
<feature type="binding site" evidence="8">
    <location>
        <position position="57"/>
    </location>
    <ligand>
        <name>Mg(2+)</name>
        <dbReference type="ChEBI" id="CHEBI:18420"/>
    </ligand>
</feature>
<evidence type="ECO:0000256" key="1">
    <source>
        <dbReference type="ARBA" id="ARBA00022516"/>
    </source>
</evidence>
<proteinExistence type="inferred from homology"/>
<evidence type="ECO:0000256" key="8">
    <source>
        <dbReference type="HAMAP-Rule" id="MF_00101"/>
    </source>
</evidence>
<keyword evidence="7 8" id="KW-0275">Fatty acid biosynthesis</keyword>
<keyword evidence="2 8" id="KW-0808">Transferase</keyword>
<dbReference type="NCBIfam" id="TIGR00516">
    <property type="entry name" value="acpS"/>
    <property type="match status" value="1"/>
</dbReference>
<evidence type="ECO:0000313" key="10">
    <source>
        <dbReference type="EMBL" id="RPF42680.1"/>
    </source>
</evidence>
<organism evidence="10 11">
    <name type="scientific">Thermodesulfitimonas autotrophica</name>
    <dbReference type="NCBI Taxonomy" id="1894989"/>
    <lineage>
        <taxon>Bacteria</taxon>
        <taxon>Bacillati</taxon>
        <taxon>Bacillota</taxon>
        <taxon>Clostridia</taxon>
        <taxon>Thermoanaerobacterales</taxon>
        <taxon>Thermoanaerobacteraceae</taxon>
        <taxon>Thermodesulfitimonas</taxon>
    </lineage>
</organism>
<protein>
    <recommendedName>
        <fullName evidence="8">Holo-[acyl-carrier-protein] synthase</fullName>
        <shortName evidence="8">Holo-ACP synthase</shortName>
        <ecNumber evidence="8">2.7.8.7</ecNumber>
    </recommendedName>
    <alternativeName>
        <fullName evidence="8">4'-phosphopantetheinyl transferase AcpS</fullName>
    </alternativeName>
</protein>
<comment type="caution">
    <text evidence="10">The sequence shown here is derived from an EMBL/GenBank/DDBJ whole genome shotgun (WGS) entry which is preliminary data.</text>
</comment>
<dbReference type="InterPro" id="IPR037143">
    <property type="entry name" value="4-PPantetheinyl_Trfase_dom_sf"/>
</dbReference>
<dbReference type="InterPro" id="IPR002582">
    <property type="entry name" value="ACPS"/>
</dbReference>
<evidence type="ECO:0000313" key="11">
    <source>
        <dbReference type="Proteomes" id="UP000282654"/>
    </source>
</evidence>
<dbReference type="GO" id="GO:0006633">
    <property type="term" value="P:fatty acid biosynthetic process"/>
    <property type="evidence" value="ECO:0007669"/>
    <property type="project" value="UniProtKB-UniRule"/>
</dbReference>
<dbReference type="Gene3D" id="3.90.470.20">
    <property type="entry name" value="4'-phosphopantetheinyl transferase domain"/>
    <property type="match status" value="1"/>
</dbReference>
<keyword evidence="11" id="KW-1185">Reference proteome</keyword>
<keyword evidence="6 8" id="KW-0443">Lipid metabolism</keyword>
<comment type="cofactor">
    <cofactor evidence="8">
        <name>Mg(2+)</name>
        <dbReference type="ChEBI" id="CHEBI:18420"/>
    </cofactor>
</comment>
<feature type="domain" description="4'-phosphopantetheinyl transferase" evidence="9">
    <location>
        <begin position="4"/>
        <end position="102"/>
    </location>
</feature>
<evidence type="ECO:0000256" key="3">
    <source>
        <dbReference type="ARBA" id="ARBA00022723"/>
    </source>
</evidence>
<dbReference type="OrthoDB" id="517356at2"/>
<reference evidence="10 11" key="1">
    <citation type="submission" date="2018-11" db="EMBL/GenBank/DDBJ databases">
        <title>Genomic Encyclopedia of Type Strains, Phase IV (KMG-IV): sequencing the most valuable type-strain genomes for metagenomic binning, comparative biology and taxonomic classification.</title>
        <authorList>
            <person name="Goeker M."/>
        </authorList>
    </citation>
    <scope>NUCLEOTIDE SEQUENCE [LARGE SCALE GENOMIC DNA]</scope>
    <source>
        <strain evidence="10 11">DSM 102936</strain>
    </source>
</reference>
<keyword evidence="1 8" id="KW-0444">Lipid biosynthesis</keyword>
<evidence type="ECO:0000256" key="4">
    <source>
        <dbReference type="ARBA" id="ARBA00022832"/>
    </source>
</evidence>
<dbReference type="Proteomes" id="UP000282654">
    <property type="component" value="Unassembled WGS sequence"/>
</dbReference>
<dbReference type="GO" id="GO:0000287">
    <property type="term" value="F:magnesium ion binding"/>
    <property type="evidence" value="ECO:0007669"/>
    <property type="project" value="UniProtKB-UniRule"/>
</dbReference>
<name>A0A3N5AFD5_9THEO</name>